<dbReference type="GO" id="GO:0005901">
    <property type="term" value="C:caveola"/>
    <property type="evidence" value="ECO:0007669"/>
    <property type="project" value="UniProtKB-SubCell"/>
</dbReference>
<organism evidence="6 7">
    <name type="scientific">Vitis vinifera</name>
    <name type="common">Grape</name>
    <dbReference type="NCBI Taxonomy" id="29760"/>
    <lineage>
        <taxon>Eukaryota</taxon>
        <taxon>Viridiplantae</taxon>
        <taxon>Streptophyta</taxon>
        <taxon>Embryophyta</taxon>
        <taxon>Tracheophyta</taxon>
        <taxon>Spermatophyta</taxon>
        <taxon>Magnoliopsida</taxon>
        <taxon>eudicotyledons</taxon>
        <taxon>Gunneridae</taxon>
        <taxon>Pentapetalae</taxon>
        <taxon>rosids</taxon>
        <taxon>Vitales</taxon>
        <taxon>Vitaceae</taxon>
        <taxon>Viteae</taxon>
        <taxon>Vitis</taxon>
    </lineage>
</organism>
<evidence type="ECO:0000256" key="4">
    <source>
        <dbReference type="RuleBase" id="RU366054"/>
    </source>
</evidence>
<feature type="domain" description="Band 7" evidence="5">
    <location>
        <begin position="2"/>
        <end position="132"/>
    </location>
</feature>
<dbReference type="InterPro" id="IPR027705">
    <property type="entry name" value="Flotillin_fam"/>
</dbReference>
<dbReference type="InterPro" id="IPR036013">
    <property type="entry name" value="Band_7/SPFH_dom_sf"/>
</dbReference>
<name>A0A438GN95_VITVI</name>
<evidence type="ECO:0000313" key="7">
    <source>
        <dbReference type="Proteomes" id="UP000288805"/>
    </source>
</evidence>
<evidence type="ECO:0000259" key="5">
    <source>
        <dbReference type="Pfam" id="PF01145"/>
    </source>
</evidence>
<keyword evidence="3 4" id="KW-0472">Membrane</keyword>
<reference evidence="6 7" key="1">
    <citation type="journal article" date="2018" name="PLoS Genet.">
        <title>Population sequencing reveals clonal diversity and ancestral inbreeding in the grapevine cultivar Chardonnay.</title>
        <authorList>
            <person name="Roach M.J."/>
            <person name="Johnson D.L."/>
            <person name="Bohlmann J."/>
            <person name="van Vuuren H.J."/>
            <person name="Jones S.J."/>
            <person name="Pretorius I.S."/>
            <person name="Schmidt S.A."/>
            <person name="Borneman A.R."/>
        </authorList>
    </citation>
    <scope>NUCLEOTIDE SEQUENCE [LARGE SCALE GENOMIC DNA]</scope>
    <source>
        <strain evidence="7">cv. Chardonnay</strain>
        <tissue evidence="6">Leaf</tissue>
    </source>
</reference>
<dbReference type="Pfam" id="PF01145">
    <property type="entry name" value="Band_7"/>
    <property type="match status" value="1"/>
</dbReference>
<dbReference type="PANTHER" id="PTHR13806:SF31">
    <property type="entry name" value="FLOTILLIN-LIKE PROTEIN 1-RELATED"/>
    <property type="match status" value="1"/>
</dbReference>
<accession>A0A438GN95</accession>
<dbReference type="Gene3D" id="3.30.479.30">
    <property type="entry name" value="Band 7 domain"/>
    <property type="match status" value="1"/>
</dbReference>
<dbReference type="Proteomes" id="UP000288805">
    <property type="component" value="Unassembled WGS sequence"/>
</dbReference>
<dbReference type="SUPFAM" id="SSF117892">
    <property type="entry name" value="Band 7/SPFH domain"/>
    <property type="match status" value="1"/>
</dbReference>
<comment type="subcellular location">
    <subcellularLocation>
        <location evidence="4">Cell membrane</location>
        <topology evidence="4">Lipid-anchor</topology>
    </subcellularLocation>
    <subcellularLocation>
        <location evidence="4">Membrane</location>
        <location evidence="4">Caveola</location>
    </subcellularLocation>
</comment>
<dbReference type="InterPro" id="IPR001107">
    <property type="entry name" value="Band_7"/>
</dbReference>
<evidence type="ECO:0000313" key="6">
    <source>
        <dbReference type="EMBL" id="RVW73679.1"/>
    </source>
</evidence>
<sequence length="428" mass="47236">MSAEKLPFILPAVFTIGPQVEDQEKVLLYAKLLSSHDKQSNHVNELVQGVIEGETRVLAASMTMEEIFKGTKEFKKEVFEKVQLELNQFGLLIYNANVKQLVDVPGHEYFSYLGQKTQMEAANQAKVDVAEARMKGQVGEKLRDGQTRQNAAKIDAETKIIKMQREGEGEKETVRVKTDVQIFQYEKEAEVAEANAELASKKAGWTRLAQLAEVEASKAVDLRTAELPVRERFGCECDDFFSSRKSFTENWSVLTRAVQEANWELYKNQRAADAVAYEKQKSAEAQKAIADAAFYASQQAAEADLYAKKKEAEGIMAMAEAQGAYLDTLLKQLGGNYEALRDYIMLTNGAYLEIAKINSQAVQGLNPKISIWTGANGNGDHGGNGAMKEVAGVYSMLPPLLKTVNEQTGMLPPPWLGKLTEAGSSASK</sequence>
<dbReference type="PANTHER" id="PTHR13806">
    <property type="entry name" value="FLOTILLIN-RELATED"/>
    <property type="match status" value="1"/>
</dbReference>
<dbReference type="EMBL" id="QGNW01000386">
    <property type="protein sequence ID" value="RVW73679.1"/>
    <property type="molecule type" value="Genomic_DNA"/>
</dbReference>
<dbReference type="CDD" id="cd03399">
    <property type="entry name" value="SPFH_flotillin"/>
    <property type="match status" value="1"/>
</dbReference>
<dbReference type="AlphaFoldDB" id="A0A438GN95"/>
<evidence type="ECO:0000256" key="3">
    <source>
        <dbReference type="ARBA" id="ARBA00023136"/>
    </source>
</evidence>
<evidence type="ECO:0000256" key="1">
    <source>
        <dbReference type="ARBA" id="ARBA00007161"/>
    </source>
</evidence>
<comment type="similarity">
    <text evidence="1 4">Belongs to the band 7/mec-2 family. Flotillin subfamily.</text>
</comment>
<keyword evidence="2 4" id="KW-1003">Cell membrane</keyword>
<proteinExistence type="inferred from homology"/>
<gene>
    <name evidence="6" type="primary">FLOT1_0</name>
    <name evidence="6" type="ORF">CK203_057066</name>
</gene>
<protein>
    <recommendedName>
        <fullName evidence="4">Flotillin-like</fullName>
    </recommendedName>
</protein>
<comment type="caution">
    <text evidence="6">The sequence shown here is derived from an EMBL/GenBank/DDBJ whole genome shotgun (WGS) entry which is preliminary data.</text>
</comment>
<evidence type="ECO:0000256" key="2">
    <source>
        <dbReference type="ARBA" id="ARBA00022475"/>
    </source>
</evidence>